<dbReference type="EMBL" id="QDKH01000017">
    <property type="protein sequence ID" value="PWC13844.1"/>
    <property type="molecule type" value="Genomic_DNA"/>
</dbReference>
<dbReference type="Proteomes" id="UP000296159">
    <property type="component" value="Unassembled WGS sequence"/>
</dbReference>
<comment type="caution">
    <text evidence="7">The sequence shown here is derived from an EMBL/GenBank/DDBJ whole genome shotgun (WGS) entry which is preliminary data.</text>
</comment>
<dbReference type="PANTHER" id="PTHR43820">
    <property type="entry name" value="HIGH-AFFINITY BRANCHED-CHAIN AMINO ACID TRANSPORT ATP-BINDING PROTEIN LIVF"/>
    <property type="match status" value="1"/>
</dbReference>
<comment type="similarity">
    <text evidence="1">Belongs to the ABC transporter superfamily.</text>
</comment>
<evidence type="ECO:0000256" key="2">
    <source>
        <dbReference type="ARBA" id="ARBA00022448"/>
    </source>
</evidence>
<protein>
    <submittedName>
        <fullName evidence="7">ABC transporter ATP-binding protein</fullName>
    </submittedName>
</protein>
<proteinExistence type="inferred from homology"/>
<dbReference type="PROSITE" id="PS50893">
    <property type="entry name" value="ABC_TRANSPORTER_2"/>
    <property type="match status" value="1"/>
</dbReference>
<dbReference type="GO" id="GO:0015807">
    <property type="term" value="P:L-amino acid transport"/>
    <property type="evidence" value="ECO:0007669"/>
    <property type="project" value="TreeGrafter"/>
</dbReference>
<feature type="domain" description="ABC transporter" evidence="6">
    <location>
        <begin position="7"/>
        <end position="240"/>
    </location>
</feature>
<keyword evidence="3" id="KW-0547">Nucleotide-binding</keyword>
<evidence type="ECO:0000256" key="5">
    <source>
        <dbReference type="ARBA" id="ARBA00022970"/>
    </source>
</evidence>
<dbReference type="Pfam" id="PF00005">
    <property type="entry name" value="ABC_tran"/>
    <property type="match status" value="1"/>
</dbReference>
<keyword evidence="8" id="KW-1185">Reference proteome</keyword>
<dbReference type="InterPro" id="IPR003593">
    <property type="entry name" value="AAA+_ATPase"/>
</dbReference>
<dbReference type="InterPro" id="IPR003439">
    <property type="entry name" value="ABC_transporter-like_ATP-bd"/>
</dbReference>
<keyword evidence="4 7" id="KW-0067">ATP-binding</keyword>
<reference evidence="7 8" key="1">
    <citation type="submission" date="2018-04" db="EMBL/GenBank/DDBJ databases">
        <title>Brenneria corticis sp.nov.</title>
        <authorList>
            <person name="Li Y."/>
        </authorList>
    </citation>
    <scope>NUCLEOTIDE SEQUENCE [LARGE SCALE GENOMIC DNA]</scope>
    <source>
        <strain evidence="7 8">CFCC 11842</strain>
    </source>
</reference>
<accession>A0A2U1TWU2</accession>
<name>A0A2U1TWU2_9GAMM</name>
<keyword evidence="2" id="KW-0813">Transport</keyword>
<dbReference type="SMART" id="SM00382">
    <property type="entry name" value="AAA"/>
    <property type="match status" value="1"/>
</dbReference>
<dbReference type="SUPFAM" id="SSF52540">
    <property type="entry name" value="P-loop containing nucleoside triphosphate hydrolases"/>
    <property type="match status" value="1"/>
</dbReference>
<keyword evidence="5" id="KW-0029">Amino-acid transport</keyword>
<dbReference type="PANTHER" id="PTHR43820:SF5">
    <property type="entry name" value="HIGH-AFFINITY BRANCHED-CHAIN AMINO ACID TRANSPORT ATP-BINDING PROTEIN"/>
    <property type="match status" value="1"/>
</dbReference>
<dbReference type="CDD" id="cd03224">
    <property type="entry name" value="ABC_TM1139_LivF_branched"/>
    <property type="match status" value="1"/>
</dbReference>
<dbReference type="AlphaFoldDB" id="A0A2U1TWU2"/>
<gene>
    <name evidence="7" type="ORF">DDT56_14825</name>
</gene>
<evidence type="ECO:0000259" key="6">
    <source>
        <dbReference type="PROSITE" id="PS50893"/>
    </source>
</evidence>
<sequence length="240" mass="26155">MSDDVLLQVNDVTGGYGGGLVLNGATFQLHTAEVLGVIGLNGVGKTTLMRSLIGAVPVSQGRILLGETEITHATPQRRARLGIGYVPQGREVFSGLTVAENLQVGMQFVREHREFASDLLARVLDYFPILRQRLKQKAGTMSGGEQQQLAIARALVGAPKVLLLDEPSEGVQPSIVNIIADTLTRIARELRVAVILVEQDIAMIQRATQRCCVMDKGRVVDTLDQRQLSDDLLMRRHLAL</sequence>
<dbReference type="GO" id="GO:0016887">
    <property type="term" value="F:ATP hydrolysis activity"/>
    <property type="evidence" value="ECO:0007669"/>
    <property type="project" value="InterPro"/>
</dbReference>
<organism evidence="7 8">
    <name type="scientific">Brenneria corticis</name>
    <dbReference type="NCBI Taxonomy" id="2173106"/>
    <lineage>
        <taxon>Bacteria</taxon>
        <taxon>Pseudomonadati</taxon>
        <taxon>Pseudomonadota</taxon>
        <taxon>Gammaproteobacteria</taxon>
        <taxon>Enterobacterales</taxon>
        <taxon>Pectobacteriaceae</taxon>
        <taxon>Brenneria</taxon>
    </lineage>
</organism>
<evidence type="ECO:0000313" key="8">
    <source>
        <dbReference type="Proteomes" id="UP000296159"/>
    </source>
</evidence>
<dbReference type="RefSeq" id="WP_136167203.1">
    <property type="nucleotide sequence ID" value="NZ_KZ819083.1"/>
</dbReference>
<dbReference type="Gene3D" id="3.40.50.300">
    <property type="entry name" value="P-loop containing nucleotide triphosphate hydrolases"/>
    <property type="match status" value="1"/>
</dbReference>
<evidence type="ECO:0000256" key="1">
    <source>
        <dbReference type="ARBA" id="ARBA00005417"/>
    </source>
</evidence>
<evidence type="ECO:0000256" key="3">
    <source>
        <dbReference type="ARBA" id="ARBA00022741"/>
    </source>
</evidence>
<evidence type="ECO:0000256" key="4">
    <source>
        <dbReference type="ARBA" id="ARBA00022840"/>
    </source>
</evidence>
<dbReference type="GO" id="GO:0005524">
    <property type="term" value="F:ATP binding"/>
    <property type="evidence" value="ECO:0007669"/>
    <property type="project" value="UniProtKB-KW"/>
</dbReference>
<evidence type="ECO:0000313" key="7">
    <source>
        <dbReference type="EMBL" id="PWC13844.1"/>
    </source>
</evidence>
<dbReference type="InterPro" id="IPR027417">
    <property type="entry name" value="P-loop_NTPase"/>
</dbReference>
<dbReference type="GO" id="GO:0015658">
    <property type="term" value="F:branched-chain amino acid transmembrane transporter activity"/>
    <property type="evidence" value="ECO:0007669"/>
    <property type="project" value="TreeGrafter"/>
</dbReference>
<dbReference type="InterPro" id="IPR052156">
    <property type="entry name" value="BCAA_Transport_ATP-bd_LivF"/>
</dbReference>